<dbReference type="EMBL" id="CAJVPQ010001536">
    <property type="protein sequence ID" value="CAG8557560.1"/>
    <property type="molecule type" value="Genomic_DNA"/>
</dbReference>
<evidence type="ECO:0000313" key="2">
    <source>
        <dbReference type="Proteomes" id="UP000789570"/>
    </source>
</evidence>
<keyword evidence="2" id="KW-1185">Reference proteome</keyword>
<reference evidence="1" key="1">
    <citation type="submission" date="2021-06" db="EMBL/GenBank/DDBJ databases">
        <authorList>
            <person name="Kallberg Y."/>
            <person name="Tangrot J."/>
            <person name="Rosling A."/>
        </authorList>
    </citation>
    <scope>NUCLEOTIDE SEQUENCE</scope>
    <source>
        <strain evidence="1">UK204</strain>
    </source>
</reference>
<dbReference type="AlphaFoldDB" id="A0A9N9B8Z8"/>
<sequence>MDLSRYYIGKGREQEVELLSDDELSDFYSQGDYEELAKIERRIRNIFLVYEKVSYINVDQILDLYHIYYSEFNWDNFARSSDTTLSEFIREIWPKSFNITTCPHNKSEWISLLSPNTLQDEPFYMTFVTKEMKSNSYDKGFYDIRFGHDTRKIEENKLLKKQEQKAEQILWKTRHLFPNKTILNSCCFELLYKDLYKENVDIKSIGYQSFSDLLRNSTIWKSLGNDRFIIEREEDQKCDSLLLRKEIVRLSDLQLVAISILSSKYYGDHRARS</sequence>
<proteinExistence type="predicted"/>
<name>A0A9N9B8Z8_9GLOM</name>
<accession>A0A9N9B8Z8</accession>
<evidence type="ECO:0000313" key="1">
    <source>
        <dbReference type="EMBL" id="CAG8557560.1"/>
    </source>
</evidence>
<comment type="caution">
    <text evidence="1">The sequence shown here is derived from an EMBL/GenBank/DDBJ whole genome shotgun (WGS) entry which is preliminary data.</text>
</comment>
<gene>
    <name evidence="1" type="ORF">FCALED_LOCUS6432</name>
</gene>
<organism evidence="1 2">
    <name type="scientific">Funneliformis caledonium</name>
    <dbReference type="NCBI Taxonomy" id="1117310"/>
    <lineage>
        <taxon>Eukaryota</taxon>
        <taxon>Fungi</taxon>
        <taxon>Fungi incertae sedis</taxon>
        <taxon>Mucoromycota</taxon>
        <taxon>Glomeromycotina</taxon>
        <taxon>Glomeromycetes</taxon>
        <taxon>Glomerales</taxon>
        <taxon>Glomeraceae</taxon>
        <taxon>Funneliformis</taxon>
    </lineage>
</organism>
<dbReference type="Proteomes" id="UP000789570">
    <property type="component" value="Unassembled WGS sequence"/>
</dbReference>
<dbReference type="OrthoDB" id="2318536at2759"/>
<protein>
    <submittedName>
        <fullName evidence="1">13648_t:CDS:1</fullName>
    </submittedName>
</protein>